<dbReference type="GeneID" id="27924334"/>
<dbReference type="PROSITE" id="PS50143">
    <property type="entry name" value="BIR_REPEAT_2"/>
    <property type="match status" value="2"/>
</dbReference>
<evidence type="ECO:0000259" key="3">
    <source>
        <dbReference type="PROSITE" id="PS50089"/>
    </source>
</evidence>
<dbReference type="InterPro" id="IPR001370">
    <property type="entry name" value="BIR_rpt"/>
</dbReference>
<dbReference type="EMBL" id="KU565883">
    <property type="protein sequence ID" value="ANF29758.1"/>
    <property type="molecule type" value="Genomic_DNA"/>
</dbReference>
<dbReference type="SMART" id="SM00184">
    <property type="entry name" value="RING"/>
    <property type="match status" value="1"/>
</dbReference>
<dbReference type="InterPro" id="IPR001841">
    <property type="entry name" value="Znf_RING"/>
</dbReference>
<evidence type="ECO:0000313" key="4">
    <source>
        <dbReference type="EMBL" id="ANF29758.1"/>
    </source>
</evidence>
<dbReference type="SMART" id="SM00238">
    <property type="entry name" value="BIR"/>
    <property type="match status" value="2"/>
</dbReference>
<name>A0A172WZI4_9ABAC</name>
<dbReference type="PROSITE" id="PS50089">
    <property type="entry name" value="ZF_RING_2"/>
    <property type="match status" value="1"/>
</dbReference>
<gene>
    <name evidence="4" type="primary">iap1</name>
    <name evidence="4" type="ORF">CapoNPV_110</name>
</gene>
<dbReference type="SUPFAM" id="SSF57924">
    <property type="entry name" value="Inhibitor of apoptosis (IAP) repeat"/>
    <property type="match status" value="2"/>
</dbReference>
<dbReference type="KEGG" id="vg:27924334"/>
<keyword evidence="1" id="KW-0479">Metal-binding</keyword>
<dbReference type="Pfam" id="PF00653">
    <property type="entry name" value="BIR"/>
    <property type="match status" value="2"/>
</dbReference>
<reference evidence="4 5" key="1">
    <citation type="journal article" date="2016" name="PLoS ONE">
        <title>Genome Sequencing and Analysis of Catopsilia pomona nucleopolyhedrovirus: A Distinct Species in Group I Alphabaculovirus.</title>
        <authorList>
            <person name="Wang J."/>
            <person name="Zhu Z."/>
            <person name="Zhang L."/>
            <person name="Hou D."/>
            <person name="Wang M."/>
            <person name="Arif B."/>
            <person name="Kou Z."/>
            <person name="Wang H."/>
            <person name="Deng F."/>
            <person name="Hu Z."/>
        </authorList>
    </citation>
    <scope>NUCLEOTIDE SEQUENCE [LARGE SCALE GENOMIC DNA]</scope>
    <source>
        <strain evidence="4">416</strain>
    </source>
</reference>
<protein>
    <submittedName>
        <fullName evidence="4">Iap1</fullName>
    </submittedName>
</protein>
<feature type="compositionally biased region" description="Basic and acidic residues" evidence="2">
    <location>
        <begin position="232"/>
        <end position="254"/>
    </location>
</feature>
<keyword evidence="5" id="KW-1185">Reference proteome</keyword>
<organism evidence="4 5">
    <name type="scientific">Catopsilia pomona nucleopolyhedrovirus</name>
    <dbReference type="NCBI Taxonomy" id="1850906"/>
    <lineage>
        <taxon>Viruses</taxon>
        <taxon>Viruses incertae sedis</taxon>
        <taxon>Naldaviricetes</taxon>
        <taxon>Lefavirales</taxon>
        <taxon>Baculoviridae</taxon>
        <taxon>Alphabaculovirus</taxon>
        <taxon>Alphabaculovirus capomonae</taxon>
    </lineage>
</organism>
<dbReference type="GO" id="GO:0008270">
    <property type="term" value="F:zinc ion binding"/>
    <property type="evidence" value="ECO:0007669"/>
    <property type="project" value="UniProtKB-KW"/>
</dbReference>
<keyword evidence="1" id="KW-0862">Zinc</keyword>
<accession>A0A172WZI4</accession>
<dbReference type="CDD" id="cd16649">
    <property type="entry name" value="mRING-HC-C3HC5_CGRF1-like"/>
    <property type="match status" value="1"/>
</dbReference>
<dbReference type="PANTHER" id="PTHR10044">
    <property type="entry name" value="INHIBITOR OF APOPTOSIS"/>
    <property type="match status" value="1"/>
</dbReference>
<proteinExistence type="predicted"/>
<evidence type="ECO:0000256" key="1">
    <source>
        <dbReference type="PROSITE-ProRule" id="PRU00175"/>
    </source>
</evidence>
<dbReference type="RefSeq" id="YP_009255367.1">
    <property type="nucleotide sequence ID" value="NC_030240.1"/>
</dbReference>
<feature type="domain" description="RING-type" evidence="3">
    <location>
        <begin position="274"/>
        <end position="310"/>
    </location>
</feature>
<dbReference type="InterPro" id="IPR050784">
    <property type="entry name" value="IAP"/>
</dbReference>
<evidence type="ECO:0000313" key="5">
    <source>
        <dbReference type="Proteomes" id="UP000203996"/>
    </source>
</evidence>
<dbReference type="PANTHER" id="PTHR10044:SF139">
    <property type="entry name" value="DEATH-ASSOCIATED INHIBITOR OF APOPTOSIS 2"/>
    <property type="match status" value="1"/>
</dbReference>
<feature type="region of interest" description="Disordered" evidence="2">
    <location>
        <begin position="228"/>
        <end position="258"/>
    </location>
</feature>
<dbReference type="Proteomes" id="UP000203996">
    <property type="component" value="Segment"/>
</dbReference>
<dbReference type="Gene3D" id="1.10.1170.10">
    <property type="entry name" value="Inhibitor Of Apoptosis Protein (2mihbC-IAP-1), Chain A"/>
    <property type="match status" value="2"/>
</dbReference>
<dbReference type="Gene3D" id="3.30.40.10">
    <property type="entry name" value="Zinc/RING finger domain, C3HC4 (zinc finger)"/>
    <property type="match status" value="1"/>
</dbReference>
<keyword evidence="1" id="KW-0863">Zinc-finger</keyword>
<dbReference type="Pfam" id="PF13920">
    <property type="entry name" value="zf-C3HC4_3"/>
    <property type="match status" value="1"/>
</dbReference>
<evidence type="ECO:0000256" key="2">
    <source>
        <dbReference type="SAM" id="MobiDB-lite"/>
    </source>
</evidence>
<sequence length="322" mass="37659">MADDVNGNNSNDGNDNDNSTMVPLYVINVRDSIENDNFEYIFNMLVDRYESFKNYPIKDVAFVNNLIVNGFRHNDVGDHVVCEYCDLEIKNWSVNENIEYVHCTMSPHCSYACKIAKHKMFNGDIIETRVIVVRKGIPRCLYKCMSNAHSRIATFADYWPVALNSMIERIAEAGLFHTKRGDETACFFCDCRVRNWNTDDDAWRRHAFENPKCFYVVSVKGEDFFETPHNNSRIDNEHVDDKRANEHNENESNEKSLQWQRRQINEHKDAKIECTICLERQRDALLLPCRHFCICVQCFFGLEQKCPTCRQDVTDFIKIFVA</sequence>
<dbReference type="OrthoDB" id="9255at10239"/>
<dbReference type="CDD" id="cd00022">
    <property type="entry name" value="BIR"/>
    <property type="match status" value="2"/>
</dbReference>
<dbReference type="InterPro" id="IPR013083">
    <property type="entry name" value="Znf_RING/FYVE/PHD"/>
</dbReference>